<dbReference type="PhylomeDB" id="R7QQN0"/>
<sequence>MSVLLSSLAILSVAAATPTCSNNPSFHRFSFGGIQGVVVSDGPALFDVNPFSVPNAALKRNYDASFRSSSPLVIQQNVAIVDMPAGRVLVDAGSFNIPEFPQFANAGRLLANMRAAGIAPESIQAVVFTHAHADHVAGVITADGKRAFPNAHVYIDKVDHEFWTQSNVPNPKPAIIPNATLGT</sequence>
<dbReference type="PANTHER" id="PTHR42978">
    <property type="entry name" value="QUORUM-QUENCHING LACTONASE YTNP-RELATED-RELATED"/>
    <property type="match status" value="1"/>
</dbReference>
<protein>
    <recommendedName>
        <fullName evidence="6">Metallo-beta-lactamase domain-containing protein</fullName>
    </recommendedName>
</protein>
<dbReference type="PANTHER" id="PTHR42978:SF6">
    <property type="entry name" value="QUORUM-QUENCHING LACTONASE YTNP-RELATED"/>
    <property type="match status" value="1"/>
</dbReference>
<proteinExistence type="inferred from homology"/>
<feature type="domain" description="Metallo-beta-lactamase" evidence="6">
    <location>
        <begin position="75"/>
        <end position="158"/>
    </location>
</feature>
<dbReference type="GeneID" id="17318044"/>
<dbReference type="Gramene" id="CDF40033">
    <property type="protein sequence ID" value="CDF40033"/>
    <property type="gene ID" value="CHC_T00000633001"/>
</dbReference>
<organism evidence="7 8">
    <name type="scientific">Chondrus crispus</name>
    <name type="common">Carrageen Irish moss</name>
    <name type="synonym">Polymorpha crispa</name>
    <dbReference type="NCBI Taxonomy" id="2769"/>
    <lineage>
        <taxon>Eukaryota</taxon>
        <taxon>Rhodophyta</taxon>
        <taxon>Florideophyceae</taxon>
        <taxon>Rhodymeniophycidae</taxon>
        <taxon>Gigartinales</taxon>
        <taxon>Gigartinaceae</taxon>
        <taxon>Chondrus</taxon>
    </lineage>
</organism>
<keyword evidence="5" id="KW-0732">Signal</keyword>
<keyword evidence="4" id="KW-0862">Zinc</keyword>
<dbReference type="Proteomes" id="UP000012073">
    <property type="component" value="Unassembled WGS sequence"/>
</dbReference>
<dbReference type="RefSeq" id="XP_005710327.1">
    <property type="nucleotide sequence ID" value="XM_005710270.1"/>
</dbReference>
<keyword evidence="8" id="KW-1185">Reference proteome</keyword>
<keyword evidence="2" id="KW-0479">Metal-binding</keyword>
<dbReference type="OrthoDB" id="17458at2759"/>
<dbReference type="InterPro" id="IPR001279">
    <property type="entry name" value="Metallo-B-lactamas"/>
</dbReference>
<feature type="chain" id="PRO_5004454816" description="Metallo-beta-lactamase domain-containing protein" evidence="5">
    <location>
        <begin position="17"/>
        <end position="183"/>
    </location>
</feature>
<evidence type="ECO:0000256" key="1">
    <source>
        <dbReference type="ARBA" id="ARBA00007749"/>
    </source>
</evidence>
<dbReference type="InterPro" id="IPR051013">
    <property type="entry name" value="MBL_superfamily_lactonases"/>
</dbReference>
<dbReference type="GO" id="GO:0016787">
    <property type="term" value="F:hydrolase activity"/>
    <property type="evidence" value="ECO:0007669"/>
    <property type="project" value="UniProtKB-KW"/>
</dbReference>
<comment type="similarity">
    <text evidence="1">Belongs to the metallo-beta-lactamase superfamily.</text>
</comment>
<evidence type="ECO:0000256" key="4">
    <source>
        <dbReference type="ARBA" id="ARBA00022833"/>
    </source>
</evidence>
<keyword evidence="3" id="KW-0378">Hydrolase</keyword>
<evidence type="ECO:0000256" key="2">
    <source>
        <dbReference type="ARBA" id="ARBA00022723"/>
    </source>
</evidence>
<evidence type="ECO:0000256" key="5">
    <source>
        <dbReference type="SAM" id="SignalP"/>
    </source>
</evidence>
<gene>
    <name evidence="7" type="ORF">CHC_T00000633001</name>
</gene>
<evidence type="ECO:0000259" key="6">
    <source>
        <dbReference type="Pfam" id="PF00753"/>
    </source>
</evidence>
<name>R7QQN0_CHOCR</name>
<dbReference type="GO" id="GO:0046872">
    <property type="term" value="F:metal ion binding"/>
    <property type="evidence" value="ECO:0007669"/>
    <property type="project" value="UniProtKB-KW"/>
</dbReference>
<feature type="signal peptide" evidence="5">
    <location>
        <begin position="1"/>
        <end position="16"/>
    </location>
</feature>
<evidence type="ECO:0000256" key="3">
    <source>
        <dbReference type="ARBA" id="ARBA00022801"/>
    </source>
</evidence>
<dbReference type="InterPro" id="IPR036866">
    <property type="entry name" value="RibonucZ/Hydroxyglut_hydro"/>
</dbReference>
<dbReference type="Gene3D" id="3.60.15.10">
    <property type="entry name" value="Ribonuclease Z/Hydroxyacylglutathione hydrolase-like"/>
    <property type="match status" value="1"/>
</dbReference>
<evidence type="ECO:0000313" key="7">
    <source>
        <dbReference type="EMBL" id="CDF40033.1"/>
    </source>
</evidence>
<dbReference type="KEGG" id="ccp:CHC_T00000633001"/>
<dbReference type="Pfam" id="PF00753">
    <property type="entry name" value="Lactamase_B"/>
    <property type="match status" value="1"/>
</dbReference>
<evidence type="ECO:0000313" key="8">
    <source>
        <dbReference type="Proteomes" id="UP000012073"/>
    </source>
</evidence>
<dbReference type="SUPFAM" id="SSF56281">
    <property type="entry name" value="Metallo-hydrolase/oxidoreductase"/>
    <property type="match status" value="1"/>
</dbReference>
<accession>R7QQN0</accession>
<reference evidence="8" key="1">
    <citation type="journal article" date="2013" name="Proc. Natl. Acad. Sci. U.S.A.">
        <title>Genome structure and metabolic features in the red seaweed Chondrus crispus shed light on evolution of the Archaeplastida.</title>
        <authorList>
            <person name="Collen J."/>
            <person name="Porcel B."/>
            <person name="Carre W."/>
            <person name="Ball S.G."/>
            <person name="Chaparro C."/>
            <person name="Tonon T."/>
            <person name="Barbeyron T."/>
            <person name="Michel G."/>
            <person name="Noel B."/>
            <person name="Valentin K."/>
            <person name="Elias M."/>
            <person name="Artiguenave F."/>
            <person name="Arun A."/>
            <person name="Aury J.M."/>
            <person name="Barbosa-Neto J.F."/>
            <person name="Bothwell J.H."/>
            <person name="Bouget F.Y."/>
            <person name="Brillet L."/>
            <person name="Cabello-Hurtado F."/>
            <person name="Capella-Gutierrez S."/>
            <person name="Charrier B."/>
            <person name="Cladiere L."/>
            <person name="Cock J.M."/>
            <person name="Coelho S.M."/>
            <person name="Colleoni C."/>
            <person name="Czjzek M."/>
            <person name="Da Silva C."/>
            <person name="Delage L."/>
            <person name="Denoeud F."/>
            <person name="Deschamps P."/>
            <person name="Dittami S.M."/>
            <person name="Gabaldon T."/>
            <person name="Gachon C.M."/>
            <person name="Groisillier A."/>
            <person name="Herve C."/>
            <person name="Jabbari K."/>
            <person name="Katinka M."/>
            <person name="Kloareg B."/>
            <person name="Kowalczyk N."/>
            <person name="Labadie K."/>
            <person name="Leblanc C."/>
            <person name="Lopez P.J."/>
            <person name="McLachlan D.H."/>
            <person name="Meslet-Cladiere L."/>
            <person name="Moustafa A."/>
            <person name="Nehr Z."/>
            <person name="Nyvall Collen P."/>
            <person name="Panaud O."/>
            <person name="Partensky F."/>
            <person name="Poulain J."/>
            <person name="Rensing S.A."/>
            <person name="Rousvoal S."/>
            <person name="Samson G."/>
            <person name="Symeonidi A."/>
            <person name="Weissenbach J."/>
            <person name="Zambounis A."/>
            <person name="Wincker P."/>
            <person name="Boyen C."/>
        </authorList>
    </citation>
    <scope>NUCLEOTIDE SEQUENCE [LARGE SCALE GENOMIC DNA]</scope>
    <source>
        <strain evidence="8">cv. Stackhouse</strain>
    </source>
</reference>
<dbReference type="AlphaFoldDB" id="R7QQN0"/>
<dbReference type="EMBL" id="HG002110">
    <property type="protein sequence ID" value="CDF40033.1"/>
    <property type="molecule type" value="Genomic_DNA"/>
</dbReference>